<evidence type="ECO:0000256" key="3">
    <source>
        <dbReference type="ARBA" id="ARBA00022692"/>
    </source>
</evidence>
<evidence type="ECO:0000259" key="9">
    <source>
        <dbReference type="Pfam" id="PF23357"/>
    </source>
</evidence>
<dbReference type="PANTHER" id="PTHR30294:SF29">
    <property type="entry name" value="MULTIDRUG ABC TRANSPORTER PERMEASE YBHS-RELATED"/>
    <property type="match status" value="1"/>
</dbReference>
<dbReference type="InterPro" id="IPR013525">
    <property type="entry name" value="ABC2_TM"/>
</dbReference>
<dbReference type="InterPro" id="IPR051449">
    <property type="entry name" value="ABC-2_transporter_component"/>
</dbReference>
<evidence type="ECO:0000256" key="1">
    <source>
        <dbReference type="ARBA" id="ARBA00004651"/>
    </source>
</evidence>
<organism evidence="10">
    <name type="scientific">hydrothermal vent metagenome</name>
    <dbReference type="NCBI Taxonomy" id="652676"/>
    <lineage>
        <taxon>unclassified sequences</taxon>
        <taxon>metagenomes</taxon>
        <taxon>ecological metagenomes</taxon>
    </lineage>
</organism>
<keyword evidence="2" id="KW-1003">Cell membrane</keyword>
<dbReference type="Pfam" id="PF23357">
    <property type="entry name" value="DUF7088"/>
    <property type="match status" value="1"/>
</dbReference>
<evidence type="ECO:0000313" key="10">
    <source>
        <dbReference type="EMBL" id="VAW35676.1"/>
    </source>
</evidence>
<dbReference type="InterPro" id="IPR055396">
    <property type="entry name" value="DUF7088"/>
</dbReference>
<feature type="domain" description="ABC-type uncharacterised transport system" evidence="7">
    <location>
        <begin position="575"/>
        <end position="902"/>
    </location>
</feature>
<accession>A0A3B0VTS7</accession>
<evidence type="ECO:0000259" key="7">
    <source>
        <dbReference type="Pfam" id="PF09822"/>
    </source>
</evidence>
<dbReference type="AlphaFoldDB" id="A0A3B0VTS7"/>
<feature type="transmembrane region" description="Helical" evidence="6">
    <location>
        <begin position="53"/>
        <end position="71"/>
    </location>
</feature>
<feature type="transmembrane region" description="Helical" evidence="6">
    <location>
        <begin position="133"/>
        <end position="154"/>
    </location>
</feature>
<keyword evidence="3 6" id="KW-0812">Transmembrane</keyword>
<feature type="transmembrane region" description="Helical" evidence="6">
    <location>
        <begin position="161"/>
        <end position="178"/>
    </location>
</feature>
<feature type="domain" description="DUF7088" evidence="9">
    <location>
        <begin position="282"/>
        <end position="386"/>
    </location>
</feature>
<keyword evidence="5 6" id="KW-0472">Membrane</keyword>
<evidence type="ECO:0000256" key="6">
    <source>
        <dbReference type="SAM" id="Phobius"/>
    </source>
</evidence>
<keyword evidence="4 6" id="KW-1133">Transmembrane helix</keyword>
<evidence type="ECO:0000256" key="4">
    <source>
        <dbReference type="ARBA" id="ARBA00022989"/>
    </source>
</evidence>
<sequence>MNQMLSITRKELKAYFSSPMAALFIGAFLVAVLFSFFWLETFFARNTADVRPLFRWMPILMIFLVGALTMQQWSEEERSGTMEVLMTLPVRLWQLVMGKFLAVLILVAIALALTFGLPLTVAHLGNLDWGPVFGGYLGALLMASAYIAIGLFVSSRTDNQIVALIMTVLLAGFLYILGSSDVTGFMNNSTAEFFRSLGTGSRFASIERGVIDLRDVFYYVSLTTFFLILNGISLDRKRWSSGANTRGYRRTVTTAVVLIALNLLAANIWLNKVNNARLDLTENHEYSLSQTTRDLIGNLPNPLILRGYFSEKTHPLLSPLVPRIKDMMREYGIASNGHVQVSFVDPKYNPKMEAEANREYGIKPVPFEVAGRYESSVINSYFNILVKYGDQHVVLGFDDLIDVRRRGDGRIDVRLNNLEYDLTKSIKKVVYGFQSLGDVFAKVSKPMTLTAIISKGTLPGPLAKMPGNISQVAGELVKESDGKLKFVMIDPDREPGKLPALKKRFGIEPMKAVFFANDTFYLYLYLTTGKQNQRIYLTADMSKGEIKKEIAAVLKRSSAGFLKTIGIWTPPPQRQSPQMAMMGRQPRAQYQMIQQTLMANYNLEKIDLGQGRVPGDVDVLLLIAPQNLTNIERFAIDQYLMKGGAVVALAGNYLLDLSPYSRVLQVKKVKNGLADLLSSYGIKVGQSLVMDKQNEPFPIPVTRNLGGLQVQEIRMLNYPFFVDVRGSGMDKDSPIVANLPAVTMNWVSPLTIDPAKSKGRKVVRLLTSSPDSWLRSSTNIQPDLQRYPQEGFAPGRKMKRELLAVSEQGVFNSYFADRPDPRQVEREKEIKAAAAAKSAKGKAAARQQKTVNLPMGPVIKKSPAAARLVVVGSSEFIDDIVLQISRSTSHDRFLNNMGFVQNSVDWAVEDEDLLAIRSRGSQSRLLIPLTRQQEIFWEWLNYAAALLALVLVSLYGGLRRRKEKPMALDPQA</sequence>
<feature type="transmembrane region" description="Helical" evidence="6">
    <location>
        <begin position="21"/>
        <end position="41"/>
    </location>
</feature>
<gene>
    <name evidence="10" type="ORF">MNBD_DELTA04-753</name>
</gene>
<comment type="subcellular location">
    <subcellularLocation>
        <location evidence="1">Cell membrane</location>
        <topology evidence="1">Multi-pass membrane protein</topology>
    </subcellularLocation>
</comment>
<dbReference type="Pfam" id="PF12698">
    <property type="entry name" value="ABC2_membrane_3"/>
    <property type="match status" value="1"/>
</dbReference>
<name>A0A3B0VTS7_9ZZZZ</name>
<feature type="domain" description="ABC-2 type transporter transmembrane" evidence="8">
    <location>
        <begin position="57"/>
        <end position="186"/>
    </location>
</feature>
<dbReference type="PANTHER" id="PTHR30294">
    <property type="entry name" value="MEMBRANE COMPONENT OF ABC TRANSPORTER YHHJ-RELATED"/>
    <property type="match status" value="1"/>
</dbReference>
<proteinExistence type="predicted"/>
<dbReference type="GO" id="GO:0005886">
    <property type="term" value="C:plasma membrane"/>
    <property type="evidence" value="ECO:0007669"/>
    <property type="project" value="UniProtKB-SubCell"/>
</dbReference>
<feature type="transmembrane region" description="Helical" evidence="6">
    <location>
        <begin position="92"/>
        <end position="113"/>
    </location>
</feature>
<dbReference type="EMBL" id="UOEY01000020">
    <property type="protein sequence ID" value="VAW35676.1"/>
    <property type="molecule type" value="Genomic_DNA"/>
</dbReference>
<feature type="transmembrane region" description="Helical" evidence="6">
    <location>
        <begin position="252"/>
        <end position="270"/>
    </location>
</feature>
<evidence type="ECO:0000256" key="5">
    <source>
        <dbReference type="ARBA" id="ARBA00023136"/>
    </source>
</evidence>
<feature type="transmembrane region" description="Helical" evidence="6">
    <location>
        <begin position="216"/>
        <end position="232"/>
    </location>
</feature>
<dbReference type="Pfam" id="PF09822">
    <property type="entry name" value="ABC_transp_aux"/>
    <property type="match status" value="1"/>
</dbReference>
<protein>
    <submittedName>
        <fullName evidence="10">Gliding motility-associated ABC transporter permease protein GldF / Gliding motility-associated ABC transporter substrate-binding protein GldG</fullName>
    </submittedName>
</protein>
<feature type="transmembrane region" description="Helical" evidence="6">
    <location>
        <begin position="939"/>
        <end position="958"/>
    </location>
</feature>
<evidence type="ECO:0000256" key="2">
    <source>
        <dbReference type="ARBA" id="ARBA00022475"/>
    </source>
</evidence>
<dbReference type="GO" id="GO:0140359">
    <property type="term" value="F:ABC-type transporter activity"/>
    <property type="evidence" value="ECO:0007669"/>
    <property type="project" value="InterPro"/>
</dbReference>
<evidence type="ECO:0000259" key="8">
    <source>
        <dbReference type="Pfam" id="PF12698"/>
    </source>
</evidence>
<dbReference type="InterPro" id="IPR019196">
    <property type="entry name" value="ABC_transp_unknown"/>
</dbReference>
<reference evidence="10" key="1">
    <citation type="submission" date="2018-06" db="EMBL/GenBank/DDBJ databases">
        <authorList>
            <person name="Zhirakovskaya E."/>
        </authorList>
    </citation>
    <scope>NUCLEOTIDE SEQUENCE</scope>
</reference>